<dbReference type="PANTHER" id="PTHR30572">
    <property type="entry name" value="MEMBRANE COMPONENT OF TRANSPORTER-RELATED"/>
    <property type="match status" value="1"/>
</dbReference>
<dbReference type="RefSeq" id="WP_133997243.1">
    <property type="nucleotide sequence ID" value="NZ_SODV01000002.1"/>
</dbReference>
<feature type="domain" description="MacB-like periplasmic core" evidence="8">
    <location>
        <begin position="20"/>
        <end position="242"/>
    </location>
</feature>
<dbReference type="PANTHER" id="PTHR30572:SF18">
    <property type="entry name" value="ABC-TYPE MACROLIDE FAMILY EXPORT SYSTEM PERMEASE COMPONENT 2"/>
    <property type="match status" value="1"/>
</dbReference>
<dbReference type="Pfam" id="PF02687">
    <property type="entry name" value="FtsX"/>
    <property type="match status" value="2"/>
</dbReference>
<feature type="transmembrane region" description="Helical" evidence="6">
    <location>
        <begin position="761"/>
        <end position="782"/>
    </location>
</feature>
<comment type="subcellular location">
    <subcellularLocation>
        <location evidence="1">Cell membrane</location>
        <topology evidence="1">Multi-pass membrane protein</topology>
    </subcellularLocation>
</comment>
<feature type="domain" description="MacB-like periplasmic core" evidence="8">
    <location>
        <begin position="431"/>
        <end position="638"/>
    </location>
</feature>
<dbReference type="EMBL" id="SODV01000002">
    <property type="protein sequence ID" value="TDW96574.1"/>
    <property type="molecule type" value="Genomic_DNA"/>
</dbReference>
<dbReference type="AlphaFoldDB" id="A0A4R8DH65"/>
<organism evidence="9 10">
    <name type="scientific">Dinghuibacter silviterrae</name>
    <dbReference type="NCBI Taxonomy" id="1539049"/>
    <lineage>
        <taxon>Bacteria</taxon>
        <taxon>Pseudomonadati</taxon>
        <taxon>Bacteroidota</taxon>
        <taxon>Chitinophagia</taxon>
        <taxon>Chitinophagales</taxon>
        <taxon>Chitinophagaceae</taxon>
        <taxon>Dinghuibacter</taxon>
    </lineage>
</organism>
<keyword evidence="10" id="KW-1185">Reference proteome</keyword>
<gene>
    <name evidence="9" type="ORF">EDB95_4407</name>
</gene>
<dbReference type="GO" id="GO:0005886">
    <property type="term" value="C:plasma membrane"/>
    <property type="evidence" value="ECO:0007669"/>
    <property type="project" value="UniProtKB-SubCell"/>
</dbReference>
<feature type="transmembrane region" description="Helical" evidence="6">
    <location>
        <begin position="281"/>
        <end position="303"/>
    </location>
</feature>
<dbReference type="InterPro" id="IPR050250">
    <property type="entry name" value="Macrolide_Exporter_MacB"/>
</dbReference>
<feature type="domain" description="ABC3 transporter permease C-terminal" evidence="7">
    <location>
        <begin position="287"/>
        <end position="401"/>
    </location>
</feature>
<evidence type="ECO:0000313" key="10">
    <source>
        <dbReference type="Proteomes" id="UP000294498"/>
    </source>
</evidence>
<reference evidence="9 10" key="1">
    <citation type="submission" date="2019-03" db="EMBL/GenBank/DDBJ databases">
        <title>Genomic Encyclopedia of Type Strains, Phase IV (KMG-IV): sequencing the most valuable type-strain genomes for metagenomic binning, comparative biology and taxonomic classification.</title>
        <authorList>
            <person name="Goeker M."/>
        </authorList>
    </citation>
    <scope>NUCLEOTIDE SEQUENCE [LARGE SCALE GENOMIC DNA]</scope>
    <source>
        <strain evidence="9 10">DSM 100059</strain>
    </source>
</reference>
<feature type="transmembrane region" description="Helical" evidence="6">
    <location>
        <begin position="375"/>
        <end position="398"/>
    </location>
</feature>
<keyword evidence="2" id="KW-1003">Cell membrane</keyword>
<proteinExistence type="predicted"/>
<dbReference type="InterPro" id="IPR003838">
    <property type="entry name" value="ABC3_permease_C"/>
</dbReference>
<feature type="transmembrane region" description="Helical" evidence="6">
    <location>
        <begin position="332"/>
        <end position="355"/>
    </location>
</feature>
<feature type="transmembrane region" description="Helical" evidence="6">
    <location>
        <begin position="21"/>
        <end position="41"/>
    </location>
</feature>
<evidence type="ECO:0000256" key="5">
    <source>
        <dbReference type="ARBA" id="ARBA00023136"/>
    </source>
</evidence>
<feature type="transmembrane region" description="Helical" evidence="6">
    <location>
        <begin position="419"/>
        <end position="443"/>
    </location>
</feature>
<keyword evidence="4 6" id="KW-1133">Transmembrane helix</keyword>
<dbReference type="GO" id="GO:0022857">
    <property type="term" value="F:transmembrane transporter activity"/>
    <property type="evidence" value="ECO:0007669"/>
    <property type="project" value="TreeGrafter"/>
</dbReference>
<feature type="transmembrane region" description="Helical" evidence="6">
    <location>
        <begin position="673"/>
        <end position="692"/>
    </location>
</feature>
<evidence type="ECO:0000256" key="3">
    <source>
        <dbReference type="ARBA" id="ARBA00022692"/>
    </source>
</evidence>
<accession>A0A4R8DH65</accession>
<evidence type="ECO:0000259" key="8">
    <source>
        <dbReference type="Pfam" id="PF12704"/>
    </source>
</evidence>
<keyword evidence="5 6" id="KW-0472">Membrane</keyword>
<evidence type="ECO:0000256" key="2">
    <source>
        <dbReference type="ARBA" id="ARBA00022475"/>
    </source>
</evidence>
<keyword evidence="3 6" id="KW-0812">Transmembrane</keyword>
<dbReference type="Pfam" id="PF12704">
    <property type="entry name" value="MacB_PCD"/>
    <property type="match status" value="2"/>
</dbReference>
<dbReference type="Proteomes" id="UP000294498">
    <property type="component" value="Unassembled WGS sequence"/>
</dbReference>
<comment type="caution">
    <text evidence="9">The sequence shown here is derived from an EMBL/GenBank/DDBJ whole genome shotgun (WGS) entry which is preliminary data.</text>
</comment>
<evidence type="ECO:0000256" key="6">
    <source>
        <dbReference type="SAM" id="Phobius"/>
    </source>
</evidence>
<feature type="domain" description="ABC3 transporter permease C-terminal" evidence="7">
    <location>
        <begin position="677"/>
        <end position="789"/>
    </location>
</feature>
<feature type="transmembrane region" description="Helical" evidence="6">
    <location>
        <begin position="727"/>
        <end position="749"/>
    </location>
</feature>
<name>A0A4R8DH65_9BACT</name>
<dbReference type="InterPro" id="IPR025857">
    <property type="entry name" value="MacB_PCD"/>
</dbReference>
<evidence type="ECO:0000259" key="7">
    <source>
        <dbReference type="Pfam" id="PF02687"/>
    </source>
</evidence>
<evidence type="ECO:0000256" key="1">
    <source>
        <dbReference type="ARBA" id="ARBA00004651"/>
    </source>
</evidence>
<protein>
    <submittedName>
        <fullName evidence="9">Putative permease</fullName>
    </submittedName>
</protein>
<evidence type="ECO:0000256" key="4">
    <source>
        <dbReference type="ARBA" id="ARBA00022989"/>
    </source>
</evidence>
<evidence type="ECO:0000313" key="9">
    <source>
        <dbReference type="EMBL" id="TDW96574.1"/>
    </source>
</evidence>
<dbReference type="OrthoDB" id="5933722at2"/>
<sequence>MIRNYIRIAWRSLSKNRVYTIINMAGLATGMAVVMLIGLWIRDELNYNKDFAHYNQVVRVMLTQTRGNEVSTSFSTSIPLGVALRTQYAAGFKKVATTSWNAPHILTVGDNQLSRQGMFVQPDMLDILALQTVDGRKAVLNDPSSILITQSVAIALYGHADATGQSLKFGDSTIFRVAGVIPDMPYNSDFRDVYYFAPWANYVRTHPWVKMAEGTWSENSFQTFAQLEDHVDLDKLRDRVKSAEDGHGQTDKPVVVLHPMSRWHLYNSFWNGKNTGGSIQYVWMFGLIGIFVLLLACINFMNLSTARSDKRAKEVGIRKSVGSMRGHLIGQFLSESILMSLLSFLLALALVAVALPWFNAVSDKQMHISWGNPVFWLPALGLTLLVGLIAGSYPAFYLSSFKPVKVLKGAFRAGRAATLPRQILIVVQFTVSVALIVGTIVVYQQINFVKDRPVGYSREGLITVSLLNNDIPNHYAALHEELLQSGAAVSTCMSSSPTTDVWNNQSGLTWEGKDPTMTPTFSIFWNTIDYGATVGWQVSAGRDFSQRFLSDSLGMILNETAVRYMGLKNPIGAQIRFVHGTANPIYYHVVGVVKDMVMQSPFAPVKQAVYVLDNNNNVNVLTVKINPGLSVSQALPAIGRIIKKYNPSVPFEYTFNDEEYARKFELEDRVGKLAAYFTVLAILVSCLGLFGLSSFMAEQRIKEIGVRKVLGASIVSLWALLSRDFLWLVGLSFFIAIPLAYYVMSGWLLRYAYRVPLSIWVFVVTMGLALLIALLTVSWQALRAARANPVRSLRTE</sequence>